<dbReference type="GO" id="GO:0005992">
    <property type="term" value="P:trehalose biosynthetic process"/>
    <property type="evidence" value="ECO:0007669"/>
    <property type="project" value="InterPro"/>
</dbReference>
<dbReference type="GO" id="GO:0003825">
    <property type="term" value="F:alpha,alpha-trehalose-phosphate synthase (UDP-forming) activity"/>
    <property type="evidence" value="ECO:0007669"/>
    <property type="project" value="UniProtKB-EC"/>
</dbReference>
<dbReference type="PANTHER" id="PTHR10788:SF106">
    <property type="entry name" value="BCDNA.GH08860"/>
    <property type="match status" value="1"/>
</dbReference>
<dbReference type="InterPro" id="IPR001830">
    <property type="entry name" value="Glyco_trans_20"/>
</dbReference>
<dbReference type="PANTHER" id="PTHR10788">
    <property type="entry name" value="TREHALOSE-6-PHOSPHATE SYNTHASE"/>
    <property type="match status" value="1"/>
</dbReference>
<dbReference type="Pfam" id="PF00982">
    <property type="entry name" value="Glyco_transf_20"/>
    <property type="match status" value="1"/>
</dbReference>
<dbReference type="EMBL" id="FAXA01000255">
    <property type="protein sequence ID" value="CUV02413.1"/>
    <property type="molecule type" value="Genomic_DNA"/>
</dbReference>
<keyword evidence="1" id="KW-0328">Glycosyltransferase</keyword>
<organism evidence="1">
    <name type="scientific">hydrothermal vent metagenome</name>
    <dbReference type="NCBI Taxonomy" id="652676"/>
    <lineage>
        <taxon>unclassified sequences</taxon>
        <taxon>metagenomes</taxon>
        <taxon>ecological metagenomes</taxon>
    </lineage>
</organism>
<dbReference type="Gene3D" id="3.40.50.2000">
    <property type="entry name" value="Glycogen Phosphorylase B"/>
    <property type="match status" value="2"/>
</dbReference>
<sequence>MVMGEPTWTREKLQLLVHREIGDYKLIVVSNRQPYVHDLIGGELSYASPAGGVTTAIDPLMQECGGTWVAFGGGRGDWLAVDEKNRIQVPPEDPSYTLKLVWLSEHQQQGYYYGFSNEGLWPLCHNAFIEPTFKTSDWEMYREVNREFATQVLDEIDGRPAAVFTQDYHLALLPRLLREADPDIITGQFWHIPWPTYEIFRICPWADELLDGLLGNDLLGFHIGDHCDNFMEAAARVLGSQVHDEYNLVYHKEDPTLVRQFPISVDFEGISLESQSPEVAAEAESLIEKMGLEDKIIGLGIDRIDYTKGIPHRIRAFGRFLEKYPQYIGKVVFIQAGVMSRTDIGAYQLLAEQVDEELEKVNSRFGMGDWAPIMYLPDDLPAVTLAAFRRMANFCVVSSLHDGMNLVAKEYVASRFDEDGVLILSPFTGASSELTDAVIVNPYATDDFADAICEAVEMPYEMRHERMVGMRSVVEENNIYNWAARLFVDLMQGTRRSRRPIRSL</sequence>
<protein>
    <submittedName>
        <fullName evidence="1">Alpha,alpha-trehalose-phosphate synthase [UDP-forming]</fullName>
        <ecNumber evidence="1">2.4.1.15</ecNumber>
    </submittedName>
</protein>
<accession>A0A170QA38</accession>
<dbReference type="GO" id="GO:0004805">
    <property type="term" value="F:trehalose-phosphatase activity"/>
    <property type="evidence" value="ECO:0007669"/>
    <property type="project" value="TreeGrafter"/>
</dbReference>
<dbReference type="CDD" id="cd03788">
    <property type="entry name" value="GT20_TPS"/>
    <property type="match status" value="1"/>
</dbReference>
<dbReference type="EC" id="2.4.1.15" evidence="1"/>
<reference evidence="1" key="1">
    <citation type="submission" date="2015-10" db="EMBL/GenBank/DDBJ databases">
        <authorList>
            <person name="Gilbert D.G."/>
        </authorList>
    </citation>
    <scope>NUCLEOTIDE SEQUENCE</scope>
</reference>
<name>A0A170QA38_9ZZZZ</name>
<evidence type="ECO:0000313" key="1">
    <source>
        <dbReference type="EMBL" id="CUV02413.1"/>
    </source>
</evidence>
<dbReference type="GO" id="GO:0005829">
    <property type="term" value="C:cytosol"/>
    <property type="evidence" value="ECO:0007669"/>
    <property type="project" value="TreeGrafter"/>
</dbReference>
<keyword evidence="1" id="KW-0808">Transferase</keyword>
<dbReference type="SUPFAM" id="SSF53756">
    <property type="entry name" value="UDP-Glycosyltransferase/glycogen phosphorylase"/>
    <property type="match status" value="1"/>
</dbReference>
<dbReference type="AlphaFoldDB" id="A0A170QA38"/>
<proteinExistence type="predicted"/>
<gene>
    <name evidence="1" type="ORF">MGWOODY_Clf929</name>
</gene>